<accession>A0A5U8JEE9</accession>
<dbReference type="InterPro" id="IPR039418">
    <property type="entry name" value="LexA-like"/>
</dbReference>
<dbReference type="Proteomes" id="UP000839597">
    <property type="component" value="Unassembled WGS sequence"/>
</dbReference>
<dbReference type="InterPro" id="IPR015927">
    <property type="entry name" value="Peptidase_S24_S26A/B/C"/>
</dbReference>
<keyword evidence="1" id="KW-0805">Transcription regulation</keyword>
<name>A0A5U8JEE9_SALET</name>
<dbReference type="AlphaFoldDB" id="A0A5U8JEE9"/>
<evidence type="ECO:0000313" key="5">
    <source>
        <dbReference type="EMBL" id="EBR8436497.1"/>
    </source>
</evidence>
<dbReference type="CDD" id="cd06529">
    <property type="entry name" value="S24_LexA-like"/>
    <property type="match status" value="1"/>
</dbReference>
<dbReference type="InterPro" id="IPR010982">
    <property type="entry name" value="Lambda_DNA-bd_dom_sf"/>
</dbReference>
<dbReference type="Pfam" id="PF01381">
    <property type="entry name" value="HTH_3"/>
    <property type="match status" value="1"/>
</dbReference>
<dbReference type="SUPFAM" id="SSF51306">
    <property type="entry name" value="LexA/Signal peptidase"/>
    <property type="match status" value="1"/>
</dbReference>
<dbReference type="SMART" id="SM00530">
    <property type="entry name" value="HTH_XRE"/>
    <property type="match status" value="1"/>
</dbReference>
<sequence length="229" mass="25062">MDFSERLALAMSEQGVTQGGLAKAVGMAQSSVNKLLNGASGSKKVVEIASILNVSPEWLSSGIGNMRQSDTTVVPVSKQTDSDDPVYRVEVFDVAVSAGPGTFLVSDFVESVRAIEFSDELARSLFGNRPAEIVKMITVDGDSMAPTISAGDQIFVDISVRHFETDGIYTFVFGRTFHVKRLQMQGLKLAVISDNSIYKDWHISENEEDQFFVMGKVLIHQSIKYNRVG</sequence>
<protein>
    <submittedName>
        <fullName evidence="5">Helix-turn-helix transcriptional regulator</fullName>
    </submittedName>
</protein>
<dbReference type="Gene3D" id="1.10.260.40">
    <property type="entry name" value="lambda repressor-like DNA-binding domains"/>
    <property type="match status" value="1"/>
</dbReference>
<evidence type="ECO:0000256" key="3">
    <source>
        <dbReference type="ARBA" id="ARBA00023163"/>
    </source>
</evidence>
<dbReference type="SUPFAM" id="SSF47413">
    <property type="entry name" value="lambda repressor-like DNA-binding domains"/>
    <property type="match status" value="1"/>
</dbReference>
<dbReference type="GO" id="GO:0003677">
    <property type="term" value="F:DNA binding"/>
    <property type="evidence" value="ECO:0007669"/>
    <property type="project" value="UniProtKB-KW"/>
</dbReference>
<comment type="caution">
    <text evidence="5">The sequence shown here is derived from an EMBL/GenBank/DDBJ whole genome shotgun (WGS) entry which is preliminary data.</text>
</comment>
<keyword evidence="2" id="KW-0238">DNA-binding</keyword>
<evidence type="ECO:0000256" key="2">
    <source>
        <dbReference type="ARBA" id="ARBA00023125"/>
    </source>
</evidence>
<dbReference type="EMBL" id="AAGTPA010000059">
    <property type="protein sequence ID" value="EBR8436497.1"/>
    <property type="molecule type" value="Genomic_DNA"/>
</dbReference>
<gene>
    <name evidence="5" type="ORF">DOI44_26645</name>
</gene>
<dbReference type="Pfam" id="PF00717">
    <property type="entry name" value="Peptidase_S24"/>
    <property type="match status" value="1"/>
</dbReference>
<feature type="domain" description="HTH cro/C1-type" evidence="4">
    <location>
        <begin position="7"/>
        <end position="59"/>
    </location>
</feature>
<dbReference type="InterPro" id="IPR001387">
    <property type="entry name" value="Cro/C1-type_HTH"/>
</dbReference>
<dbReference type="InterPro" id="IPR036286">
    <property type="entry name" value="LexA/Signal_pep-like_sf"/>
</dbReference>
<proteinExistence type="predicted"/>
<reference evidence="5" key="1">
    <citation type="submission" date="2018-06" db="EMBL/GenBank/DDBJ databases">
        <authorList>
            <person name="Ashton P.M."/>
            <person name="Dallman T."/>
            <person name="Nair S."/>
            <person name="De Pinna E."/>
            <person name="Peters T."/>
            <person name="Grant K."/>
        </authorList>
    </citation>
    <scope>NUCLEOTIDE SEQUENCE [LARGE SCALE GENOMIC DNA]</scope>
    <source>
        <strain evidence="5">449454</strain>
    </source>
</reference>
<evidence type="ECO:0000259" key="4">
    <source>
        <dbReference type="PROSITE" id="PS50943"/>
    </source>
</evidence>
<dbReference type="PANTHER" id="PTHR40661:SF3">
    <property type="entry name" value="FELS-1 PROPHAGE TRANSCRIPTIONAL REGULATOR"/>
    <property type="match status" value="1"/>
</dbReference>
<dbReference type="PROSITE" id="PS50943">
    <property type="entry name" value="HTH_CROC1"/>
    <property type="match status" value="1"/>
</dbReference>
<organism evidence="5">
    <name type="scientific">Salmonella enterica subsp. enterica serovar Panama</name>
    <dbReference type="NCBI Taxonomy" id="29472"/>
    <lineage>
        <taxon>Bacteria</taxon>
        <taxon>Pseudomonadati</taxon>
        <taxon>Pseudomonadota</taxon>
        <taxon>Gammaproteobacteria</taxon>
        <taxon>Enterobacterales</taxon>
        <taxon>Enterobacteriaceae</taxon>
        <taxon>Salmonella</taxon>
    </lineage>
</organism>
<evidence type="ECO:0000256" key="1">
    <source>
        <dbReference type="ARBA" id="ARBA00023015"/>
    </source>
</evidence>
<dbReference type="CDD" id="cd00093">
    <property type="entry name" value="HTH_XRE"/>
    <property type="match status" value="1"/>
</dbReference>
<dbReference type="Gene3D" id="2.10.109.10">
    <property type="entry name" value="Umud Fragment, subunit A"/>
    <property type="match status" value="1"/>
</dbReference>
<keyword evidence="3" id="KW-0804">Transcription</keyword>
<dbReference type="PANTHER" id="PTHR40661">
    <property type="match status" value="1"/>
</dbReference>